<dbReference type="AlphaFoldDB" id="A0A7C4AAS1"/>
<protein>
    <submittedName>
        <fullName evidence="2">Uncharacterized protein</fullName>
    </submittedName>
</protein>
<keyword evidence="1" id="KW-0472">Membrane</keyword>
<gene>
    <name evidence="2" type="ORF">ENR59_03025</name>
</gene>
<reference evidence="2" key="1">
    <citation type="journal article" date="2020" name="mSystems">
        <title>Genome- and Community-Level Interaction Insights into Carbon Utilization and Element Cycling Functions of Hydrothermarchaeota in Hydrothermal Sediment.</title>
        <authorList>
            <person name="Zhou Z."/>
            <person name="Liu Y."/>
            <person name="Xu W."/>
            <person name="Pan J."/>
            <person name="Luo Z.H."/>
            <person name="Li M."/>
        </authorList>
    </citation>
    <scope>NUCLEOTIDE SEQUENCE [LARGE SCALE GENOMIC DNA]</scope>
    <source>
        <strain evidence="2">SpSt-413</strain>
    </source>
</reference>
<accession>A0A7C4AAS1</accession>
<organism evidence="2">
    <name type="scientific">Fundidesulfovibrio putealis</name>
    <dbReference type="NCBI Taxonomy" id="270496"/>
    <lineage>
        <taxon>Bacteria</taxon>
        <taxon>Pseudomonadati</taxon>
        <taxon>Thermodesulfobacteriota</taxon>
        <taxon>Desulfovibrionia</taxon>
        <taxon>Desulfovibrionales</taxon>
        <taxon>Desulfovibrionaceae</taxon>
        <taxon>Fundidesulfovibrio</taxon>
    </lineage>
</organism>
<evidence type="ECO:0000313" key="2">
    <source>
        <dbReference type="EMBL" id="HGG91909.1"/>
    </source>
</evidence>
<sequence length="92" mass="9961">MNKKLDRICAVTVAARPVVDLPPWFASRVMAHVRERGEAAMERWFVRRVGLPLMAGGGALSAGCALGLAWLWYVGAITELTMLLAGGGFLDF</sequence>
<dbReference type="EMBL" id="DSRP01000211">
    <property type="protein sequence ID" value="HGG91909.1"/>
    <property type="molecule type" value="Genomic_DNA"/>
</dbReference>
<name>A0A7C4AAS1_9BACT</name>
<comment type="caution">
    <text evidence="2">The sequence shown here is derived from an EMBL/GenBank/DDBJ whole genome shotgun (WGS) entry which is preliminary data.</text>
</comment>
<feature type="transmembrane region" description="Helical" evidence="1">
    <location>
        <begin position="51"/>
        <end position="73"/>
    </location>
</feature>
<evidence type="ECO:0000256" key="1">
    <source>
        <dbReference type="SAM" id="Phobius"/>
    </source>
</evidence>
<keyword evidence="1" id="KW-1133">Transmembrane helix</keyword>
<proteinExistence type="predicted"/>
<keyword evidence="1" id="KW-0812">Transmembrane</keyword>